<evidence type="ECO:0000256" key="6">
    <source>
        <dbReference type="ARBA" id="ARBA00022692"/>
    </source>
</evidence>
<keyword evidence="12 15" id="KW-0472">Membrane</keyword>
<dbReference type="GO" id="GO:0006816">
    <property type="term" value="P:calcium ion transport"/>
    <property type="evidence" value="ECO:0007669"/>
    <property type="project" value="UniProtKB-KW"/>
</dbReference>
<evidence type="ECO:0000256" key="15">
    <source>
        <dbReference type="SAM" id="Phobius"/>
    </source>
</evidence>
<evidence type="ECO:0000256" key="8">
    <source>
        <dbReference type="ARBA" id="ARBA00022824"/>
    </source>
</evidence>
<evidence type="ECO:0000256" key="7">
    <source>
        <dbReference type="ARBA" id="ARBA00022729"/>
    </source>
</evidence>
<feature type="chain" id="PRO_5005545038" description="Store-operated calcium entry-associated regulatory factor" evidence="16">
    <location>
        <begin position="19"/>
        <end position="305"/>
    </location>
</feature>
<evidence type="ECO:0000256" key="9">
    <source>
        <dbReference type="ARBA" id="ARBA00022837"/>
    </source>
</evidence>
<keyword evidence="7 16" id="KW-0732">Signal</keyword>
<accession>A0A0L0NL58</accession>
<dbReference type="OrthoDB" id="20303at2759"/>
<feature type="region of interest" description="Disordered" evidence="14">
    <location>
        <begin position="186"/>
        <end position="305"/>
    </location>
</feature>
<evidence type="ECO:0000256" key="10">
    <source>
        <dbReference type="ARBA" id="ARBA00022989"/>
    </source>
</evidence>
<evidence type="ECO:0000313" key="18">
    <source>
        <dbReference type="Proteomes" id="UP000036947"/>
    </source>
</evidence>
<name>A0A0L0NL58_TOLOC</name>
<evidence type="ECO:0000256" key="14">
    <source>
        <dbReference type="SAM" id="MobiDB-lite"/>
    </source>
</evidence>
<comment type="similarity">
    <text evidence="2">Belongs to the SARAF family.</text>
</comment>
<dbReference type="Pfam" id="PF06682">
    <property type="entry name" value="SARAF"/>
    <property type="match status" value="1"/>
</dbReference>
<evidence type="ECO:0000256" key="12">
    <source>
        <dbReference type="ARBA" id="ARBA00023136"/>
    </source>
</evidence>
<feature type="compositionally biased region" description="Low complexity" evidence="14">
    <location>
        <begin position="282"/>
        <end position="291"/>
    </location>
</feature>
<evidence type="ECO:0000256" key="13">
    <source>
        <dbReference type="ARBA" id="ARBA00031116"/>
    </source>
</evidence>
<evidence type="ECO:0000313" key="17">
    <source>
        <dbReference type="EMBL" id="KND94866.1"/>
    </source>
</evidence>
<gene>
    <name evidence="17" type="ORF">TOPH_00539</name>
</gene>
<comment type="caution">
    <text evidence="17">The sequence shown here is derived from an EMBL/GenBank/DDBJ whole genome shotgun (WGS) entry which is preliminary data.</text>
</comment>
<keyword evidence="18" id="KW-1185">Reference proteome</keyword>
<keyword evidence="4" id="KW-0813">Transport</keyword>
<evidence type="ECO:0000256" key="2">
    <source>
        <dbReference type="ARBA" id="ARBA00006833"/>
    </source>
</evidence>
<dbReference type="GO" id="GO:0005789">
    <property type="term" value="C:endoplasmic reticulum membrane"/>
    <property type="evidence" value="ECO:0007669"/>
    <property type="project" value="UniProtKB-SubCell"/>
</dbReference>
<evidence type="ECO:0000256" key="4">
    <source>
        <dbReference type="ARBA" id="ARBA00022448"/>
    </source>
</evidence>
<evidence type="ECO:0000256" key="1">
    <source>
        <dbReference type="ARBA" id="ARBA00004115"/>
    </source>
</evidence>
<organism evidence="17 18">
    <name type="scientific">Tolypocladium ophioglossoides (strain CBS 100239)</name>
    <name type="common">Snaketongue truffleclub</name>
    <name type="synonym">Elaphocordyceps ophioglossoides</name>
    <dbReference type="NCBI Taxonomy" id="1163406"/>
    <lineage>
        <taxon>Eukaryota</taxon>
        <taxon>Fungi</taxon>
        <taxon>Dikarya</taxon>
        <taxon>Ascomycota</taxon>
        <taxon>Pezizomycotina</taxon>
        <taxon>Sordariomycetes</taxon>
        <taxon>Hypocreomycetidae</taxon>
        <taxon>Hypocreales</taxon>
        <taxon>Ophiocordycipitaceae</taxon>
        <taxon>Tolypocladium</taxon>
    </lineage>
</organism>
<dbReference type="Proteomes" id="UP000036947">
    <property type="component" value="Unassembled WGS sequence"/>
</dbReference>
<evidence type="ECO:0000256" key="11">
    <source>
        <dbReference type="ARBA" id="ARBA00023065"/>
    </source>
</evidence>
<keyword evidence="10 15" id="KW-1133">Transmembrane helix</keyword>
<feature type="signal peptide" evidence="16">
    <location>
        <begin position="1"/>
        <end position="18"/>
    </location>
</feature>
<evidence type="ECO:0000256" key="16">
    <source>
        <dbReference type="SAM" id="SignalP"/>
    </source>
</evidence>
<proteinExistence type="inferred from homology"/>
<keyword evidence="9" id="KW-0106">Calcium</keyword>
<dbReference type="GO" id="GO:2001256">
    <property type="term" value="P:regulation of store-operated calcium entry"/>
    <property type="evidence" value="ECO:0007669"/>
    <property type="project" value="InterPro"/>
</dbReference>
<dbReference type="PANTHER" id="PTHR15929">
    <property type="entry name" value="STORE-OPERATED CALCIUM ENTRY-ASSOCIATED REGULATORY FACTOR"/>
    <property type="match status" value="1"/>
</dbReference>
<dbReference type="AlphaFoldDB" id="A0A0L0NL58"/>
<evidence type="ECO:0000256" key="3">
    <source>
        <dbReference type="ARBA" id="ARBA00016584"/>
    </source>
</evidence>
<dbReference type="STRING" id="1163406.A0A0L0NL58"/>
<protein>
    <recommendedName>
        <fullName evidence="3">Store-operated calcium entry-associated regulatory factor</fullName>
    </recommendedName>
    <alternativeName>
        <fullName evidence="13">Transmembrane protein 66</fullName>
    </alternativeName>
</protein>
<feature type="transmembrane region" description="Helical" evidence="15">
    <location>
        <begin position="158"/>
        <end position="181"/>
    </location>
</feature>
<keyword evidence="11" id="KW-0406">Ion transport</keyword>
<keyword evidence="8" id="KW-0256">Endoplasmic reticulum</keyword>
<keyword evidence="5" id="KW-0109">Calcium transport</keyword>
<reference evidence="17 18" key="1">
    <citation type="journal article" date="2015" name="BMC Genomics">
        <title>The genome of the truffle-parasite Tolypocladium ophioglossoides and the evolution of antifungal peptaibiotics.</title>
        <authorList>
            <person name="Quandt C.A."/>
            <person name="Bushley K.E."/>
            <person name="Spatafora J.W."/>
        </authorList>
    </citation>
    <scope>NUCLEOTIDE SEQUENCE [LARGE SCALE GENOMIC DNA]</scope>
    <source>
        <strain evidence="17 18">CBS 100239</strain>
    </source>
</reference>
<evidence type="ECO:0000256" key="5">
    <source>
        <dbReference type="ARBA" id="ARBA00022568"/>
    </source>
</evidence>
<feature type="compositionally biased region" description="Polar residues" evidence="14">
    <location>
        <begin position="292"/>
        <end position="305"/>
    </location>
</feature>
<keyword evidence="6 15" id="KW-0812">Transmembrane</keyword>
<feature type="compositionally biased region" description="Gly residues" evidence="14">
    <location>
        <begin position="192"/>
        <end position="215"/>
    </location>
</feature>
<sequence>MLLDILAIALTLPLLSLAARPAKNAILLSEVQSLTLRGHGAKTTHRRVSPLPQLKCVSSPDICRLYDVDVMRCTNQGASYGGEDIEWSCAASLPEELKLGSTDVICEGYSSADDPYVLKGSCGVEYRLLFTRKGEARYPDIANPHGGFFSDGQGGTDWSAWLFSVIFVAVIGWIVYSACYGDNDQQRRARRTGGGWGGRGGGGGGGGGWNPGWGPGDDPPPPYPGTKAPSTQQQGWTPGFWSGLAGGATAGYMAGSRNRGDGNQRPYDSGWGAGPSSPRPSPSSSRSAGSSTQYESNGFGSTRRR</sequence>
<dbReference type="InterPro" id="IPR009567">
    <property type="entry name" value="SARAF"/>
</dbReference>
<dbReference type="EMBL" id="LFRF01000001">
    <property type="protein sequence ID" value="KND94866.1"/>
    <property type="molecule type" value="Genomic_DNA"/>
</dbReference>
<comment type="subcellular location">
    <subcellularLocation>
        <location evidence="1">Endoplasmic reticulum membrane</location>
        <topology evidence="1">Single-pass type I membrane protein</topology>
    </subcellularLocation>
</comment>
<dbReference type="PANTHER" id="PTHR15929:SF0">
    <property type="entry name" value="STORE-OPERATED CALCIUM ENTRY-ASSOCIATED REGULATORY FACTOR"/>
    <property type="match status" value="1"/>
</dbReference>